<feature type="domain" description="Peptidase M14" evidence="4">
    <location>
        <begin position="157"/>
        <end position="402"/>
    </location>
</feature>
<feature type="non-terminal residue" evidence="5">
    <location>
        <position position="402"/>
    </location>
</feature>
<organism evidence="5">
    <name type="scientific">Guillardia theta (strain CCMP2712)</name>
    <name type="common">Cryptophyte</name>
    <dbReference type="NCBI Taxonomy" id="905079"/>
    <lineage>
        <taxon>Eukaryota</taxon>
        <taxon>Cryptophyceae</taxon>
        <taxon>Pyrenomonadales</taxon>
        <taxon>Geminigeraceae</taxon>
        <taxon>Guillardia</taxon>
    </lineage>
</organism>
<dbReference type="Pfam" id="PF00246">
    <property type="entry name" value="Peptidase_M14"/>
    <property type="match status" value="1"/>
</dbReference>
<comment type="similarity">
    <text evidence="2 3">Belongs to the peptidase M14 family.</text>
</comment>
<dbReference type="Proteomes" id="UP000011087">
    <property type="component" value="Unassembled WGS sequence"/>
</dbReference>
<dbReference type="InterPro" id="IPR000834">
    <property type="entry name" value="Peptidase_M14"/>
</dbReference>
<feature type="non-terminal residue" evidence="5">
    <location>
        <position position="1"/>
    </location>
</feature>
<dbReference type="PANTHER" id="PTHR12756:SF45">
    <property type="entry name" value="CYTOSOLIC CARBOXYPEPTIDASE NNA1"/>
    <property type="match status" value="1"/>
</dbReference>
<dbReference type="RefSeq" id="XP_005836692.1">
    <property type="nucleotide sequence ID" value="XM_005836635.1"/>
</dbReference>
<dbReference type="EMBL" id="JH992981">
    <property type="protein sequence ID" value="EKX49712.1"/>
    <property type="molecule type" value="Genomic_DNA"/>
</dbReference>
<protein>
    <recommendedName>
        <fullName evidence="4">Peptidase M14 domain-containing protein</fullName>
    </recommendedName>
</protein>
<dbReference type="AlphaFoldDB" id="L1JMN4"/>
<evidence type="ECO:0000259" key="4">
    <source>
        <dbReference type="PROSITE" id="PS52035"/>
    </source>
</evidence>
<dbReference type="GeneID" id="17306399"/>
<evidence type="ECO:0000313" key="5">
    <source>
        <dbReference type="EMBL" id="EKX49712.1"/>
    </source>
</evidence>
<name>L1JMN4_GUITC</name>
<reference evidence="7" key="2">
    <citation type="submission" date="2012-11" db="EMBL/GenBank/DDBJ databases">
        <authorList>
            <person name="Kuo A."/>
            <person name="Curtis B.A."/>
            <person name="Tanifuji G."/>
            <person name="Burki F."/>
            <person name="Gruber A."/>
            <person name="Irimia M."/>
            <person name="Maruyama S."/>
            <person name="Arias M.C."/>
            <person name="Ball S.G."/>
            <person name="Gile G.H."/>
            <person name="Hirakawa Y."/>
            <person name="Hopkins J.F."/>
            <person name="Rensing S.A."/>
            <person name="Schmutz J."/>
            <person name="Symeonidi A."/>
            <person name="Elias M."/>
            <person name="Eveleigh R.J."/>
            <person name="Herman E.K."/>
            <person name="Klute M.J."/>
            <person name="Nakayama T."/>
            <person name="Obornik M."/>
            <person name="Reyes-Prieto A."/>
            <person name="Armbrust E.V."/>
            <person name="Aves S.J."/>
            <person name="Beiko R.G."/>
            <person name="Coutinho P."/>
            <person name="Dacks J.B."/>
            <person name="Durnford D.G."/>
            <person name="Fast N.M."/>
            <person name="Green B.R."/>
            <person name="Grisdale C."/>
            <person name="Hempe F."/>
            <person name="Henrissat B."/>
            <person name="Hoppner M.P."/>
            <person name="Ishida K.-I."/>
            <person name="Kim E."/>
            <person name="Koreny L."/>
            <person name="Kroth P.G."/>
            <person name="Liu Y."/>
            <person name="Malik S.-B."/>
            <person name="Maier U.G."/>
            <person name="McRose D."/>
            <person name="Mock T."/>
            <person name="Neilson J.A."/>
            <person name="Onodera N.T."/>
            <person name="Poole A.M."/>
            <person name="Pritham E.J."/>
            <person name="Richards T.A."/>
            <person name="Rocap G."/>
            <person name="Roy S.W."/>
            <person name="Sarai C."/>
            <person name="Schaack S."/>
            <person name="Shirato S."/>
            <person name="Slamovits C.H."/>
            <person name="Spencer D.F."/>
            <person name="Suzuki S."/>
            <person name="Worden A.Z."/>
            <person name="Zauner S."/>
            <person name="Barry K."/>
            <person name="Bell C."/>
            <person name="Bharti A.K."/>
            <person name="Crow J.A."/>
            <person name="Grimwood J."/>
            <person name="Kramer R."/>
            <person name="Lindquist E."/>
            <person name="Lucas S."/>
            <person name="Salamov A."/>
            <person name="McFadden G.I."/>
            <person name="Lane C.E."/>
            <person name="Keeling P.J."/>
            <person name="Gray M.W."/>
            <person name="Grigoriev I.V."/>
            <person name="Archibald J.M."/>
        </authorList>
    </citation>
    <scope>NUCLEOTIDE SEQUENCE</scope>
    <source>
        <strain evidence="7">CCMP2712</strain>
    </source>
</reference>
<proteinExistence type="inferred from homology"/>
<dbReference type="OMA" id="QARRDNI"/>
<dbReference type="OrthoDB" id="10253041at2759"/>
<dbReference type="Gene3D" id="3.40.630.10">
    <property type="entry name" value="Zn peptidases"/>
    <property type="match status" value="1"/>
</dbReference>
<dbReference type="PROSITE" id="PS52035">
    <property type="entry name" value="PEPTIDASE_M14"/>
    <property type="match status" value="1"/>
</dbReference>
<sequence>LPPYYVPKNSNDSTLVFESRFESGNLQRAVRTGDFCYDLFLCTDYNTNSHTQWFYFQVGNTRAGVSYRFNIVNLVKPRSLYSGGLQPLMYSSMKEQRQHVGWHRCGKNISYRMNPTTIERRDVRGGRRRGGATHWRTSCAFSLTCCSQFPFDDDVCYIAHCFPYTYTGRSRRVKEGDERCSGRNVAYMLSGNKCHVLTITNMYEYGEQEKQEGGREGGIDLHASQARVHPGETNSSWMMDGILRFLTGDSELADRLRNRFVFKIVPMLNPDGVVLGNYRTGLAGHDLNRRYVEASRLIHPTIHHLQRMVKRFKREREIALYLDLHGHSCKNNVFVYGCEAKGWRDWRIGQVNQSITVMFVLVDCKFKIRKNKNATGRAFMWRDFGIANTFTLEVSFAGPRRG</sequence>
<evidence type="ECO:0000313" key="6">
    <source>
        <dbReference type="EnsemblProtists" id="EKX49712"/>
    </source>
</evidence>
<comment type="cofactor">
    <cofactor evidence="1">
        <name>Zn(2+)</name>
        <dbReference type="ChEBI" id="CHEBI:29105"/>
    </cofactor>
</comment>
<dbReference type="Pfam" id="PF18027">
    <property type="entry name" value="Pepdidase_M14_N"/>
    <property type="match status" value="1"/>
</dbReference>
<dbReference type="InterPro" id="IPR040626">
    <property type="entry name" value="Pepdidase_M14_N"/>
</dbReference>
<dbReference type="HOGENOM" id="CLU_007523_4_0_1"/>
<dbReference type="Gene3D" id="2.60.40.3120">
    <property type="match status" value="1"/>
</dbReference>
<evidence type="ECO:0000256" key="2">
    <source>
        <dbReference type="ARBA" id="ARBA00005988"/>
    </source>
</evidence>
<reference evidence="5 7" key="1">
    <citation type="journal article" date="2012" name="Nature">
        <title>Algal genomes reveal evolutionary mosaicism and the fate of nucleomorphs.</title>
        <authorList>
            <consortium name="DOE Joint Genome Institute"/>
            <person name="Curtis B.A."/>
            <person name="Tanifuji G."/>
            <person name="Burki F."/>
            <person name="Gruber A."/>
            <person name="Irimia M."/>
            <person name="Maruyama S."/>
            <person name="Arias M.C."/>
            <person name="Ball S.G."/>
            <person name="Gile G.H."/>
            <person name="Hirakawa Y."/>
            <person name="Hopkins J.F."/>
            <person name="Kuo A."/>
            <person name="Rensing S.A."/>
            <person name="Schmutz J."/>
            <person name="Symeonidi A."/>
            <person name="Elias M."/>
            <person name="Eveleigh R.J."/>
            <person name="Herman E.K."/>
            <person name="Klute M.J."/>
            <person name="Nakayama T."/>
            <person name="Obornik M."/>
            <person name="Reyes-Prieto A."/>
            <person name="Armbrust E.V."/>
            <person name="Aves S.J."/>
            <person name="Beiko R.G."/>
            <person name="Coutinho P."/>
            <person name="Dacks J.B."/>
            <person name="Durnford D.G."/>
            <person name="Fast N.M."/>
            <person name="Green B.R."/>
            <person name="Grisdale C.J."/>
            <person name="Hempel F."/>
            <person name="Henrissat B."/>
            <person name="Hoppner M.P."/>
            <person name="Ishida K."/>
            <person name="Kim E."/>
            <person name="Koreny L."/>
            <person name="Kroth P.G."/>
            <person name="Liu Y."/>
            <person name="Malik S.B."/>
            <person name="Maier U.G."/>
            <person name="McRose D."/>
            <person name="Mock T."/>
            <person name="Neilson J.A."/>
            <person name="Onodera N.T."/>
            <person name="Poole A.M."/>
            <person name="Pritham E.J."/>
            <person name="Richards T.A."/>
            <person name="Rocap G."/>
            <person name="Roy S.W."/>
            <person name="Sarai C."/>
            <person name="Schaack S."/>
            <person name="Shirato S."/>
            <person name="Slamovits C.H."/>
            <person name="Spencer D.F."/>
            <person name="Suzuki S."/>
            <person name="Worden A.Z."/>
            <person name="Zauner S."/>
            <person name="Barry K."/>
            <person name="Bell C."/>
            <person name="Bharti A.K."/>
            <person name="Crow J.A."/>
            <person name="Grimwood J."/>
            <person name="Kramer R."/>
            <person name="Lindquist E."/>
            <person name="Lucas S."/>
            <person name="Salamov A."/>
            <person name="McFadden G.I."/>
            <person name="Lane C.E."/>
            <person name="Keeling P.J."/>
            <person name="Gray M.W."/>
            <person name="Grigoriev I.V."/>
            <person name="Archibald J.M."/>
        </authorList>
    </citation>
    <scope>NUCLEOTIDE SEQUENCE</scope>
    <source>
        <strain evidence="5 7">CCMP2712</strain>
    </source>
</reference>
<reference evidence="6" key="3">
    <citation type="submission" date="2016-03" db="UniProtKB">
        <authorList>
            <consortium name="EnsemblProtists"/>
        </authorList>
    </citation>
    <scope>IDENTIFICATION</scope>
</reference>
<dbReference type="PaxDb" id="55529-EKX49712"/>
<gene>
    <name evidence="5" type="ORF">GUITHDRAFT_47335</name>
</gene>
<dbReference type="EnsemblProtists" id="EKX49712">
    <property type="protein sequence ID" value="EKX49712"/>
    <property type="gene ID" value="GUITHDRAFT_47335"/>
</dbReference>
<dbReference type="GO" id="GO:0006508">
    <property type="term" value="P:proteolysis"/>
    <property type="evidence" value="ECO:0007669"/>
    <property type="project" value="InterPro"/>
</dbReference>
<dbReference type="InterPro" id="IPR050821">
    <property type="entry name" value="Cytosolic_carboxypeptidase"/>
</dbReference>
<evidence type="ECO:0000256" key="1">
    <source>
        <dbReference type="ARBA" id="ARBA00001947"/>
    </source>
</evidence>
<accession>L1JMN4</accession>
<dbReference type="GO" id="GO:0008270">
    <property type="term" value="F:zinc ion binding"/>
    <property type="evidence" value="ECO:0007669"/>
    <property type="project" value="InterPro"/>
</dbReference>
<feature type="active site" description="Proton donor/acceptor" evidence="3">
    <location>
        <position position="393"/>
    </location>
</feature>
<dbReference type="KEGG" id="gtt:GUITHDRAFT_47335"/>
<keyword evidence="7" id="KW-1185">Reference proteome</keyword>
<dbReference type="PANTHER" id="PTHR12756">
    <property type="entry name" value="CYTOSOLIC CARBOXYPEPTIDASE"/>
    <property type="match status" value="1"/>
</dbReference>
<dbReference type="eggNOG" id="KOG3641">
    <property type="taxonomic scope" value="Eukaryota"/>
</dbReference>
<dbReference type="GO" id="GO:0004181">
    <property type="term" value="F:metallocarboxypeptidase activity"/>
    <property type="evidence" value="ECO:0007669"/>
    <property type="project" value="InterPro"/>
</dbReference>
<dbReference type="SUPFAM" id="SSF53187">
    <property type="entry name" value="Zn-dependent exopeptidases"/>
    <property type="match status" value="1"/>
</dbReference>
<evidence type="ECO:0000256" key="3">
    <source>
        <dbReference type="PROSITE-ProRule" id="PRU01379"/>
    </source>
</evidence>
<evidence type="ECO:0000313" key="7">
    <source>
        <dbReference type="Proteomes" id="UP000011087"/>
    </source>
</evidence>